<dbReference type="NCBIfam" id="NF007640">
    <property type="entry name" value="PRK10307.1"/>
    <property type="match status" value="1"/>
</dbReference>
<dbReference type="Gene3D" id="3.40.50.2000">
    <property type="entry name" value="Glycogen Phosphorylase B"/>
    <property type="match status" value="2"/>
</dbReference>
<evidence type="ECO:0000313" key="3">
    <source>
        <dbReference type="EMBL" id="MXP31097.1"/>
    </source>
</evidence>
<dbReference type="InterPro" id="IPR050194">
    <property type="entry name" value="Glycosyltransferase_grp1"/>
</dbReference>
<gene>
    <name evidence="3" type="ORF">GRI94_04575</name>
    <name evidence="4" type="ORF">GRI94_18665</name>
</gene>
<dbReference type="Pfam" id="PF13579">
    <property type="entry name" value="Glyco_trans_4_4"/>
    <property type="match status" value="1"/>
</dbReference>
<dbReference type="EMBL" id="WTYE01000001">
    <property type="protein sequence ID" value="MXP31097.1"/>
    <property type="molecule type" value="Genomic_DNA"/>
</dbReference>
<sequence length="409" mass="43761">MAFISIIGLNYAPEPIGIGPYTQGWATSLAQRGHRVQVICGAPYYPGWSLAAGYKNRFAGRVEDGVEVLRVPHYIPARPTAARRMAHYASFAANAARAVHRQGSDFRPDAVVAIAPALLAAPVALRLARKAGALSWLHIQDFEVGAALATSLLPASLANPASRFERSAIKRFDHVSTIAPAMLDLARSKGAGAAQLHELRNWAEPGVGAAGIRPEDMRAELGLPARKIALYSGNLARKQGIDLILDTAERTRNRADLHFVVCGEGPAVTLVEQAAEALPNLHYRPLQPRSRLPELLAVADIHMLPQLPGAADLVLPSKLANMLASGRPVVTSADPGTALAREVAGCGIVVSTNDREAFANAITALADDQDRRETLGNEAKIRANERWSRTGLLDAFGDALESALQDHRQ</sequence>
<evidence type="ECO:0000259" key="1">
    <source>
        <dbReference type="Pfam" id="PF00534"/>
    </source>
</evidence>
<comment type="caution">
    <text evidence="3">The sequence shown here is derived from an EMBL/GenBank/DDBJ whole genome shotgun (WGS) entry which is preliminary data.</text>
</comment>
<dbReference type="RefSeq" id="WP_160778570.1">
    <property type="nucleotide sequence ID" value="NZ_BAAAZF010000001.1"/>
</dbReference>
<organism evidence="3 5">
    <name type="scientific">Parerythrobacter jejuensis</name>
    <dbReference type="NCBI Taxonomy" id="795812"/>
    <lineage>
        <taxon>Bacteria</taxon>
        <taxon>Pseudomonadati</taxon>
        <taxon>Pseudomonadota</taxon>
        <taxon>Alphaproteobacteria</taxon>
        <taxon>Sphingomonadales</taxon>
        <taxon>Erythrobacteraceae</taxon>
        <taxon>Parerythrobacter</taxon>
    </lineage>
</organism>
<accession>A0A845ANT8</accession>
<proteinExistence type="predicted"/>
<dbReference type="OrthoDB" id="9787293at2"/>
<dbReference type="InterPro" id="IPR028098">
    <property type="entry name" value="Glyco_trans_4-like_N"/>
</dbReference>
<dbReference type="InterPro" id="IPR001296">
    <property type="entry name" value="Glyco_trans_1"/>
</dbReference>
<feature type="domain" description="Glycosyl transferase family 1" evidence="1">
    <location>
        <begin position="217"/>
        <end position="380"/>
    </location>
</feature>
<evidence type="ECO:0000313" key="4">
    <source>
        <dbReference type="EMBL" id="MXP33857.1"/>
    </source>
</evidence>
<dbReference type="GO" id="GO:0016758">
    <property type="term" value="F:hexosyltransferase activity"/>
    <property type="evidence" value="ECO:0007669"/>
    <property type="project" value="TreeGrafter"/>
</dbReference>
<name>A0A845ANT8_9SPHN</name>
<dbReference type="Proteomes" id="UP000446786">
    <property type="component" value="Unassembled WGS sequence"/>
</dbReference>
<dbReference type="EMBL" id="WTYE01000001">
    <property type="protein sequence ID" value="MXP33857.1"/>
    <property type="molecule type" value="Genomic_DNA"/>
</dbReference>
<keyword evidence="3" id="KW-0808">Transferase</keyword>
<protein>
    <submittedName>
        <fullName evidence="3">WcaI family glycosyltransferase</fullName>
    </submittedName>
</protein>
<dbReference type="PANTHER" id="PTHR45947:SF3">
    <property type="entry name" value="SULFOQUINOVOSYL TRANSFERASE SQD2"/>
    <property type="match status" value="1"/>
</dbReference>
<dbReference type="PANTHER" id="PTHR45947">
    <property type="entry name" value="SULFOQUINOVOSYL TRANSFERASE SQD2"/>
    <property type="match status" value="1"/>
</dbReference>
<evidence type="ECO:0000313" key="5">
    <source>
        <dbReference type="Proteomes" id="UP000446786"/>
    </source>
</evidence>
<dbReference type="Pfam" id="PF00534">
    <property type="entry name" value="Glycos_transf_1"/>
    <property type="match status" value="1"/>
</dbReference>
<keyword evidence="5" id="KW-1185">Reference proteome</keyword>
<dbReference type="SUPFAM" id="SSF53756">
    <property type="entry name" value="UDP-Glycosyltransferase/glycogen phosphorylase"/>
    <property type="match status" value="1"/>
</dbReference>
<evidence type="ECO:0000259" key="2">
    <source>
        <dbReference type="Pfam" id="PF13579"/>
    </source>
</evidence>
<dbReference type="CDD" id="cd03794">
    <property type="entry name" value="GT4_WbuB-like"/>
    <property type="match status" value="1"/>
</dbReference>
<feature type="domain" description="Glycosyltransferase subfamily 4-like N-terminal" evidence="2">
    <location>
        <begin position="17"/>
        <end position="202"/>
    </location>
</feature>
<reference evidence="3 5" key="1">
    <citation type="submission" date="2019-12" db="EMBL/GenBank/DDBJ databases">
        <title>Genomic-based taxomic classification of the family Erythrobacteraceae.</title>
        <authorList>
            <person name="Xu L."/>
        </authorList>
    </citation>
    <scope>NUCLEOTIDE SEQUENCE [LARGE SCALE GENOMIC DNA]</scope>
    <source>
        <strain evidence="3 5">JCM 16677</strain>
    </source>
</reference>
<dbReference type="AlphaFoldDB" id="A0A845ANT8"/>